<reference evidence="2" key="1">
    <citation type="journal article" date="2014" name="Front. Microbiol.">
        <title>High frequency of phylogenetically diverse reductive dehalogenase-homologous genes in deep subseafloor sedimentary metagenomes.</title>
        <authorList>
            <person name="Kawai M."/>
            <person name="Futagami T."/>
            <person name="Toyoda A."/>
            <person name="Takaki Y."/>
            <person name="Nishi S."/>
            <person name="Hori S."/>
            <person name="Arai W."/>
            <person name="Tsubouchi T."/>
            <person name="Morono Y."/>
            <person name="Uchiyama I."/>
            <person name="Ito T."/>
            <person name="Fujiyama A."/>
            <person name="Inagaki F."/>
            <person name="Takami H."/>
        </authorList>
    </citation>
    <scope>NUCLEOTIDE SEQUENCE</scope>
    <source>
        <strain evidence="2">Expedition CK06-06</strain>
    </source>
</reference>
<evidence type="ECO:0000256" key="1">
    <source>
        <dbReference type="SAM" id="Phobius"/>
    </source>
</evidence>
<accession>X0US44</accession>
<comment type="caution">
    <text evidence="2">The sequence shown here is derived from an EMBL/GenBank/DDBJ whole genome shotgun (WGS) entry which is preliminary data.</text>
</comment>
<dbReference type="GO" id="GO:0005886">
    <property type="term" value="C:plasma membrane"/>
    <property type="evidence" value="ECO:0007669"/>
    <property type="project" value="TreeGrafter"/>
</dbReference>
<dbReference type="PANTHER" id="PTHR32063:SF33">
    <property type="entry name" value="RND SUPERFAMILY EFFLUX PUMP PERMEASE COMPONENT"/>
    <property type="match status" value="1"/>
</dbReference>
<dbReference type="Gene3D" id="1.20.1640.10">
    <property type="entry name" value="Multidrug efflux transporter AcrB transmembrane domain"/>
    <property type="match status" value="1"/>
</dbReference>
<dbReference type="SUPFAM" id="SSF82866">
    <property type="entry name" value="Multidrug efflux transporter AcrB transmembrane domain"/>
    <property type="match status" value="1"/>
</dbReference>
<feature type="non-terminal residue" evidence="2">
    <location>
        <position position="1"/>
    </location>
</feature>
<dbReference type="Pfam" id="PF00873">
    <property type="entry name" value="ACR_tran"/>
    <property type="match status" value="1"/>
</dbReference>
<dbReference type="EMBL" id="BARS01027138">
    <property type="protein sequence ID" value="GAG08520.1"/>
    <property type="molecule type" value="Genomic_DNA"/>
</dbReference>
<sequence>DYANRLRKKGAGPFDAIHRAGIRRFRPILLTTLTTFGGLAPMIFETSRQARFMIPMALSLGYGILFATLITLLLVPCLYLVVEDLRRLFGIKDAHAAAEAAAVRLPVS</sequence>
<keyword evidence="1" id="KW-0812">Transmembrane</keyword>
<gene>
    <name evidence="2" type="ORF">S01H1_42659</name>
</gene>
<dbReference type="InterPro" id="IPR001036">
    <property type="entry name" value="Acrflvin-R"/>
</dbReference>
<dbReference type="AlphaFoldDB" id="X0US44"/>
<feature type="transmembrane region" description="Helical" evidence="1">
    <location>
        <begin position="27"/>
        <end position="44"/>
    </location>
</feature>
<keyword evidence="1" id="KW-0472">Membrane</keyword>
<keyword evidence="1" id="KW-1133">Transmembrane helix</keyword>
<proteinExistence type="predicted"/>
<dbReference type="GO" id="GO:0042910">
    <property type="term" value="F:xenobiotic transmembrane transporter activity"/>
    <property type="evidence" value="ECO:0007669"/>
    <property type="project" value="TreeGrafter"/>
</dbReference>
<organism evidence="2">
    <name type="scientific">marine sediment metagenome</name>
    <dbReference type="NCBI Taxonomy" id="412755"/>
    <lineage>
        <taxon>unclassified sequences</taxon>
        <taxon>metagenomes</taxon>
        <taxon>ecological metagenomes</taxon>
    </lineage>
</organism>
<protein>
    <recommendedName>
        <fullName evidence="3">Acriflavin resistance protein</fullName>
    </recommendedName>
</protein>
<feature type="transmembrane region" description="Helical" evidence="1">
    <location>
        <begin position="56"/>
        <end position="82"/>
    </location>
</feature>
<evidence type="ECO:0008006" key="3">
    <source>
        <dbReference type="Google" id="ProtNLM"/>
    </source>
</evidence>
<evidence type="ECO:0000313" key="2">
    <source>
        <dbReference type="EMBL" id="GAG08520.1"/>
    </source>
</evidence>
<dbReference type="PANTHER" id="PTHR32063">
    <property type="match status" value="1"/>
</dbReference>
<name>X0US44_9ZZZZ</name>